<evidence type="ECO:0000313" key="4">
    <source>
        <dbReference type="Proteomes" id="UP000529795"/>
    </source>
</evidence>
<feature type="signal peptide" evidence="2">
    <location>
        <begin position="1"/>
        <end position="20"/>
    </location>
</feature>
<feature type="chain" id="PRO_5032798361" evidence="2">
    <location>
        <begin position="21"/>
        <end position="153"/>
    </location>
</feature>
<accession>A0A840FB54</accession>
<gene>
    <name evidence="3" type="ORF">GGQ80_001787</name>
</gene>
<keyword evidence="1" id="KW-0472">Membrane</keyword>
<feature type="transmembrane region" description="Helical" evidence="1">
    <location>
        <begin position="96"/>
        <end position="114"/>
    </location>
</feature>
<keyword evidence="1" id="KW-1133">Transmembrane helix</keyword>
<evidence type="ECO:0000313" key="3">
    <source>
        <dbReference type="EMBL" id="MBB4153881.1"/>
    </source>
</evidence>
<protein>
    <submittedName>
        <fullName evidence="3">Putative membrane protein</fullName>
    </submittedName>
</protein>
<dbReference type="RefSeq" id="WP_183983863.1">
    <property type="nucleotide sequence ID" value="NZ_JACIEV010000004.1"/>
</dbReference>
<name>A0A840FB54_9SPHN</name>
<sequence>MLRSILIAATAGARALTPLAAVANAARARQLPADSGIPPLLANPLIATGILAIAGGEMAGDKMKSAPDRIIAPGLVGRTLTGAVAAMAFAPKDRRVTAAALGAATAIVSSFVTFRARQWAMRRWGQTATGAVEDAIVLGIATLAVRAPLPAAR</sequence>
<organism evidence="3 4">
    <name type="scientific">Sphingomonas jinjuensis</name>
    <dbReference type="NCBI Taxonomy" id="535907"/>
    <lineage>
        <taxon>Bacteria</taxon>
        <taxon>Pseudomonadati</taxon>
        <taxon>Pseudomonadota</taxon>
        <taxon>Alphaproteobacteria</taxon>
        <taxon>Sphingomonadales</taxon>
        <taxon>Sphingomonadaceae</taxon>
        <taxon>Sphingomonas</taxon>
    </lineage>
</organism>
<reference evidence="3 4" key="1">
    <citation type="submission" date="2020-08" db="EMBL/GenBank/DDBJ databases">
        <title>Genomic Encyclopedia of Type Strains, Phase IV (KMG-IV): sequencing the most valuable type-strain genomes for metagenomic binning, comparative biology and taxonomic classification.</title>
        <authorList>
            <person name="Goeker M."/>
        </authorList>
    </citation>
    <scope>NUCLEOTIDE SEQUENCE [LARGE SCALE GENOMIC DNA]</scope>
    <source>
        <strain evidence="3 4">YC6723</strain>
    </source>
</reference>
<comment type="caution">
    <text evidence="3">The sequence shown here is derived from an EMBL/GenBank/DDBJ whole genome shotgun (WGS) entry which is preliminary data.</text>
</comment>
<dbReference type="AlphaFoldDB" id="A0A840FB54"/>
<dbReference type="EMBL" id="JACIEV010000004">
    <property type="protein sequence ID" value="MBB4153881.1"/>
    <property type="molecule type" value="Genomic_DNA"/>
</dbReference>
<evidence type="ECO:0000256" key="2">
    <source>
        <dbReference type="SAM" id="SignalP"/>
    </source>
</evidence>
<proteinExistence type="predicted"/>
<evidence type="ECO:0000256" key="1">
    <source>
        <dbReference type="SAM" id="Phobius"/>
    </source>
</evidence>
<dbReference type="Proteomes" id="UP000529795">
    <property type="component" value="Unassembled WGS sequence"/>
</dbReference>
<keyword evidence="4" id="KW-1185">Reference proteome</keyword>
<keyword evidence="1" id="KW-0812">Transmembrane</keyword>
<keyword evidence="2" id="KW-0732">Signal</keyword>